<comment type="subcellular location">
    <subcellularLocation>
        <location evidence="1">Nucleus</location>
    </subcellularLocation>
</comment>
<organism evidence="8 9">
    <name type="scientific">Paraphoma chrysanthemicola</name>
    <dbReference type="NCBI Taxonomy" id="798071"/>
    <lineage>
        <taxon>Eukaryota</taxon>
        <taxon>Fungi</taxon>
        <taxon>Dikarya</taxon>
        <taxon>Ascomycota</taxon>
        <taxon>Pezizomycotina</taxon>
        <taxon>Dothideomycetes</taxon>
        <taxon>Pleosporomycetidae</taxon>
        <taxon>Pleosporales</taxon>
        <taxon>Pleosporineae</taxon>
        <taxon>Phaeosphaeriaceae</taxon>
        <taxon>Paraphoma</taxon>
    </lineage>
</organism>
<dbReference type="GO" id="GO:0005634">
    <property type="term" value="C:nucleus"/>
    <property type="evidence" value="ECO:0007669"/>
    <property type="project" value="UniProtKB-SubCell"/>
</dbReference>
<dbReference type="OrthoDB" id="654211at2759"/>
<sequence>MPDPEIKGRKRRACDQCASSKRACDFSLPCETCTAKGLTCSNRRTAERKLSEVGHDANTGSESQIGIHHGTSISLDFWDCSAGTRAETQSVTNTLLQIPSPTMTAISTSCLTDANGFYDDPTSQSIFGSESFDFLLNFELKGGIDRAFNFATSLEQFCQKYDLSLPFSLTDEGHLAVFAHTRIQEPKRSESLLPTVQWLFDPLLPQTKAILEILLEESPRRDAEEADGDEHGDRLLLLSNQCIRLFNPPSLRRFISLYWTKWHWHCPIIHQPSVDIAQMPTAMVIVMGLIGASMSSDREDIDEVRRWLDPTEKAIFAMPWLSRENYVNQRQPLSRESKLRCLQMGHLICALQIWEGNDLARKRVIELRYPQLVQASREVGESHIDLLDEDDDARKAELWSKFILEEEIIRTRIFIFLLDTAFTIFADEPPHATIPDLRFPFPYPDVCFRSHSLNEFLHTSRLHCENYSVLRRMHICDTVKMLYDAGVEGNVTPLLAMTDLNIFVLISALHSIMFSQIITPLKSSVLTTSLNQGLERWLWLWKQGQSYPHPPTGINTSGDEAPTAPSFVRHSYEWYSLAKVKLKLVTHFEAKGRCIQRYASDKSSVRDLILTAQSLNLLGGNYLTV</sequence>
<dbReference type="GO" id="GO:0000785">
    <property type="term" value="C:chromatin"/>
    <property type="evidence" value="ECO:0007669"/>
    <property type="project" value="TreeGrafter"/>
</dbReference>
<evidence type="ECO:0000259" key="7">
    <source>
        <dbReference type="PROSITE" id="PS50048"/>
    </source>
</evidence>
<evidence type="ECO:0000313" key="8">
    <source>
        <dbReference type="EMBL" id="KAH7079786.1"/>
    </source>
</evidence>
<dbReference type="SMART" id="SM00066">
    <property type="entry name" value="GAL4"/>
    <property type="match status" value="1"/>
</dbReference>
<dbReference type="Proteomes" id="UP000813461">
    <property type="component" value="Unassembled WGS sequence"/>
</dbReference>
<dbReference type="AlphaFoldDB" id="A0A8K0VVH4"/>
<evidence type="ECO:0000256" key="1">
    <source>
        <dbReference type="ARBA" id="ARBA00004123"/>
    </source>
</evidence>
<keyword evidence="5" id="KW-0862">Zinc</keyword>
<keyword evidence="3" id="KW-0677">Repeat</keyword>
<keyword evidence="2" id="KW-0479">Metal-binding</keyword>
<dbReference type="InterPro" id="IPR051059">
    <property type="entry name" value="VerF-like"/>
</dbReference>
<dbReference type="PANTHER" id="PTHR40626">
    <property type="entry name" value="MIP31509P"/>
    <property type="match status" value="1"/>
</dbReference>
<dbReference type="PANTHER" id="PTHR40626:SF3">
    <property type="entry name" value="TRANSCRIPTION FACTOR WITH C2H2 AND ZN(2)-CYS(6) DNA BINDING DOMAIN (EUROFUNG)-RELATED"/>
    <property type="match status" value="1"/>
</dbReference>
<name>A0A8K0VVH4_9PLEO</name>
<dbReference type="EMBL" id="JAGMVJ010000016">
    <property type="protein sequence ID" value="KAH7079786.1"/>
    <property type="molecule type" value="Genomic_DNA"/>
</dbReference>
<evidence type="ECO:0000256" key="6">
    <source>
        <dbReference type="ARBA" id="ARBA00023242"/>
    </source>
</evidence>
<evidence type="ECO:0000256" key="3">
    <source>
        <dbReference type="ARBA" id="ARBA00022737"/>
    </source>
</evidence>
<dbReference type="InterPro" id="IPR001138">
    <property type="entry name" value="Zn2Cys6_DnaBD"/>
</dbReference>
<evidence type="ECO:0000256" key="2">
    <source>
        <dbReference type="ARBA" id="ARBA00022723"/>
    </source>
</evidence>
<dbReference type="GO" id="GO:0000981">
    <property type="term" value="F:DNA-binding transcription factor activity, RNA polymerase II-specific"/>
    <property type="evidence" value="ECO:0007669"/>
    <property type="project" value="InterPro"/>
</dbReference>
<keyword evidence="6" id="KW-0539">Nucleus</keyword>
<evidence type="ECO:0000313" key="9">
    <source>
        <dbReference type="Proteomes" id="UP000813461"/>
    </source>
</evidence>
<keyword evidence="9" id="KW-1185">Reference proteome</keyword>
<feature type="domain" description="Zn(2)-C6 fungal-type" evidence="7">
    <location>
        <begin position="13"/>
        <end position="42"/>
    </location>
</feature>
<protein>
    <recommendedName>
        <fullName evidence="7">Zn(2)-C6 fungal-type domain-containing protein</fullName>
    </recommendedName>
</protein>
<evidence type="ECO:0000256" key="5">
    <source>
        <dbReference type="ARBA" id="ARBA00022833"/>
    </source>
</evidence>
<accession>A0A8K0VVH4</accession>
<gene>
    <name evidence="8" type="ORF">FB567DRAFT_129066</name>
</gene>
<keyword evidence="4" id="KW-0863">Zinc-finger</keyword>
<comment type="caution">
    <text evidence="8">The sequence shown here is derived from an EMBL/GenBank/DDBJ whole genome shotgun (WGS) entry which is preliminary data.</text>
</comment>
<dbReference type="PROSITE" id="PS50048">
    <property type="entry name" value="ZN2_CY6_FUNGAL_2"/>
    <property type="match status" value="1"/>
</dbReference>
<dbReference type="Pfam" id="PF00172">
    <property type="entry name" value="Zn_clus"/>
    <property type="match status" value="1"/>
</dbReference>
<dbReference type="SUPFAM" id="SSF57701">
    <property type="entry name" value="Zn2/Cys6 DNA-binding domain"/>
    <property type="match status" value="1"/>
</dbReference>
<dbReference type="GO" id="GO:0008270">
    <property type="term" value="F:zinc ion binding"/>
    <property type="evidence" value="ECO:0007669"/>
    <property type="project" value="UniProtKB-KW"/>
</dbReference>
<dbReference type="GO" id="GO:0006351">
    <property type="term" value="P:DNA-templated transcription"/>
    <property type="evidence" value="ECO:0007669"/>
    <property type="project" value="InterPro"/>
</dbReference>
<dbReference type="PROSITE" id="PS00463">
    <property type="entry name" value="ZN2_CY6_FUNGAL_1"/>
    <property type="match status" value="1"/>
</dbReference>
<dbReference type="InterPro" id="IPR036864">
    <property type="entry name" value="Zn2-C6_fun-type_DNA-bd_sf"/>
</dbReference>
<proteinExistence type="predicted"/>
<reference evidence="8" key="1">
    <citation type="journal article" date="2021" name="Nat. Commun.">
        <title>Genetic determinants of endophytism in the Arabidopsis root mycobiome.</title>
        <authorList>
            <person name="Mesny F."/>
            <person name="Miyauchi S."/>
            <person name="Thiergart T."/>
            <person name="Pickel B."/>
            <person name="Atanasova L."/>
            <person name="Karlsson M."/>
            <person name="Huettel B."/>
            <person name="Barry K.W."/>
            <person name="Haridas S."/>
            <person name="Chen C."/>
            <person name="Bauer D."/>
            <person name="Andreopoulos W."/>
            <person name="Pangilinan J."/>
            <person name="LaButti K."/>
            <person name="Riley R."/>
            <person name="Lipzen A."/>
            <person name="Clum A."/>
            <person name="Drula E."/>
            <person name="Henrissat B."/>
            <person name="Kohler A."/>
            <person name="Grigoriev I.V."/>
            <person name="Martin F.M."/>
            <person name="Hacquard S."/>
        </authorList>
    </citation>
    <scope>NUCLEOTIDE SEQUENCE</scope>
    <source>
        <strain evidence="8">MPI-SDFR-AT-0120</strain>
    </source>
</reference>
<evidence type="ECO:0000256" key="4">
    <source>
        <dbReference type="ARBA" id="ARBA00022771"/>
    </source>
</evidence>
<dbReference type="CDD" id="cd00067">
    <property type="entry name" value="GAL4"/>
    <property type="match status" value="1"/>
</dbReference>
<dbReference type="GO" id="GO:0000978">
    <property type="term" value="F:RNA polymerase II cis-regulatory region sequence-specific DNA binding"/>
    <property type="evidence" value="ECO:0007669"/>
    <property type="project" value="InterPro"/>
</dbReference>